<dbReference type="Pfam" id="PF02050">
    <property type="entry name" value="FliJ"/>
    <property type="match status" value="1"/>
</dbReference>
<dbReference type="GO" id="GO:0009288">
    <property type="term" value="C:bacterial-type flagellum"/>
    <property type="evidence" value="ECO:0007669"/>
    <property type="project" value="InterPro"/>
</dbReference>
<protein>
    <recommendedName>
        <fullName evidence="3">Flagellar FliJ protein</fullName>
    </recommendedName>
</protein>
<evidence type="ECO:0000313" key="12">
    <source>
        <dbReference type="EMBL" id="TWU41745.1"/>
    </source>
</evidence>
<evidence type="ECO:0000313" key="13">
    <source>
        <dbReference type="Proteomes" id="UP000319143"/>
    </source>
</evidence>
<keyword evidence="11" id="KW-0175">Coiled coil</keyword>
<dbReference type="GO" id="GO:0044781">
    <property type="term" value="P:bacterial-type flagellum organization"/>
    <property type="evidence" value="ECO:0007669"/>
    <property type="project" value="UniProtKB-KW"/>
</dbReference>
<feature type="coiled-coil region" evidence="11">
    <location>
        <begin position="25"/>
        <end position="52"/>
    </location>
</feature>
<gene>
    <name evidence="12" type="ORF">Poly41_00370</name>
</gene>
<comment type="subcellular location">
    <subcellularLocation>
        <location evidence="1">Cell membrane</location>
        <topology evidence="1">Peripheral membrane protein</topology>
        <orientation evidence="1">Cytoplasmic side</orientation>
    </subcellularLocation>
</comment>
<accession>A0A5C6DZ95</accession>
<dbReference type="NCBIfam" id="TIGR02473">
    <property type="entry name" value="flagell_FliJ"/>
    <property type="match status" value="1"/>
</dbReference>
<keyword evidence="12" id="KW-0966">Cell projection</keyword>
<evidence type="ECO:0000256" key="4">
    <source>
        <dbReference type="ARBA" id="ARBA00022448"/>
    </source>
</evidence>
<evidence type="ECO:0000256" key="9">
    <source>
        <dbReference type="ARBA" id="ARBA00023136"/>
    </source>
</evidence>
<feature type="coiled-coil region" evidence="11">
    <location>
        <begin position="80"/>
        <end position="147"/>
    </location>
</feature>
<evidence type="ECO:0000256" key="11">
    <source>
        <dbReference type="SAM" id="Coils"/>
    </source>
</evidence>
<reference evidence="12 13" key="1">
    <citation type="submission" date="2019-02" db="EMBL/GenBank/DDBJ databases">
        <title>Deep-cultivation of Planctomycetes and their phenomic and genomic characterization uncovers novel biology.</title>
        <authorList>
            <person name="Wiegand S."/>
            <person name="Jogler M."/>
            <person name="Boedeker C."/>
            <person name="Pinto D."/>
            <person name="Vollmers J."/>
            <person name="Rivas-Marin E."/>
            <person name="Kohn T."/>
            <person name="Peeters S.H."/>
            <person name="Heuer A."/>
            <person name="Rast P."/>
            <person name="Oberbeckmann S."/>
            <person name="Bunk B."/>
            <person name="Jeske O."/>
            <person name="Meyerdierks A."/>
            <person name="Storesund J.E."/>
            <person name="Kallscheuer N."/>
            <person name="Luecker S."/>
            <person name="Lage O.M."/>
            <person name="Pohl T."/>
            <person name="Merkel B.J."/>
            <person name="Hornburger P."/>
            <person name="Mueller R.-W."/>
            <person name="Bruemmer F."/>
            <person name="Labrenz M."/>
            <person name="Spormann A.M."/>
            <person name="Op Den Camp H."/>
            <person name="Overmann J."/>
            <person name="Amann R."/>
            <person name="Jetten M.S.M."/>
            <person name="Mascher T."/>
            <person name="Medema M.H."/>
            <person name="Devos D.P."/>
            <person name="Kaster A.-K."/>
            <person name="Ovreas L."/>
            <person name="Rohde M."/>
            <person name="Galperin M.Y."/>
            <person name="Jogler C."/>
        </authorList>
    </citation>
    <scope>NUCLEOTIDE SEQUENCE [LARGE SCALE GENOMIC DNA]</scope>
    <source>
        <strain evidence="12 13">Poly41</strain>
    </source>
</reference>
<dbReference type="GO" id="GO:0015031">
    <property type="term" value="P:protein transport"/>
    <property type="evidence" value="ECO:0007669"/>
    <property type="project" value="UniProtKB-KW"/>
</dbReference>
<dbReference type="Gene3D" id="1.10.287.1700">
    <property type="match status" value="1"/>
</dbReference>
<proteinExistence type="inferred from homology"/>
<dbReference type="OrthoDB" id="278317at2"/>
<evidence type="ECO:0000256" key="3">
    <source>
        <dbReference type="ARBA" id="ARBA00020392"/>
    </source>
</evidence>
<dbReference type="GO" id="GO:0005886">
    <property type="term" value="C:plasma membrane"/>
    <property type="evidence" value="ECO:0007669"/>
    <property type="project" value="UniProtKB-SubCell"/>
</dbReference>
<evidence type="ECO:0000256" key="8">
    <source>
        <dbReference type="ARBA" id="ARBA00022927"/>
    </source>
</evidence>
<evidence type="ECO:0000256" key="10">
    <source>
        <dbReference type="ARBA" id="ARBA00023225"/>
    </source>
</evidence>
<evidence type="ECO:0000256" key="1">
    <source>
        <dbReference type="ARBA" id="ARBA00004413"/>
    </source>
</evidence>
<keyword evidence="13" id="KW-1185">Reference proteome</keyword>
<name>A0A5C6DZ95_9BACT</name>
<dbReference type="GO" id="GO:0006935">
    <property type="term" value="P:chemotaxis"/>
    <property type="evidence" value="ECO:0007669"/>
    <property type="project" value="UniProtKB-KW"/>
</dbReference>
<dbReference type="InterPro" id="IPR012823">
    <property type="entry name" value="Flagell_FliJ"/>
</dbReference>
<sequence length="150" mass="17613">MKFEFRFASILHLRCRQRDEAGGKVGEANAAIAKIDSQIESIQEERRTLTAEDASSRVGEVSVDRLLTKGRYDLQLQADIKSLRETRSKLVEELERRQVKLKEAETEVKKFERMQEIELKRYRGEMLRREQVEMDELNNRRTAMARHTSS</sequence>
<dbReference type="EMBL" id="SJPV01000001">
    <property type="protein sequence ID" value="TWU41745.1"/>
    <property type="molecule type" value="Genomic_DNA"/>
</dbReference>
<keyword evidence="4" id="KW-0813">Transport</keyword>
<keyword evidence="6" id="KW-0145">Chemotaxis</keyword>
<evidence type="ECO:0000256" key="6">
    <source>
        <dbReference type="ARBA" id="ARBA00022500"/>
    </source>
</evidence>
<dbReference type="Proteomes" id="UP000319143">
    <property type="component" value="Unassembled WGS sequence"/>
</dbReference>
<evidence type="ECO:0000256" key="5">
    <source>
        <dbReference type="ARBA" id="ARBA00022475"/>
    </source>
</evidence>
<keyword evidence="7" id="KW-1005">Bacterial flagellum biogenesis</keyword>
<keyword evidence="10" id="KW-1006">Bacterial flagellum protein export</keyword>
<dbReference type="GO" id="GO:0071973">
    <property type="term" value="P:bacterial-type flagellum-dependent cell motility"/>
    <property type="evidence" value="ECO:0007669"/>
    <property type="project" value="InterPro"/>
</dbReference>
<evidence type="ECO:0000256" key="7">
    <source>
        <dbReference type="ARBA" id="ARBA00022795"/>
    </source>
</evidence>
<organism evidence="12 13">
    <name type="scientific">Novipirellula artificiosorum</name>
    <dbReference type="NCBI Taxonomy" id="2528016"/>
    <lineage>
        <taxon>Bacteria</taxon>
        <taxon>Pseudomonadati</taxon>
        <taxon>Planctomycetota</taxon>
        <taxon>Planctomycetia</taxon>
        <taxon>Pirellulales</taxon>
        <taxon>Pirellulaceae</taxon>
        <taxon>Novipirellula</taxon>
    </lineage>
</organism>
<comment type="similarity">
    <text evidence="2">Belongs to the FliJ family.</text>
</comment>
<dbReference type="AlphaFoldDB" id="A0A5C6DZ95"/>
<comment type="caution">
    <text evidence="12">The sequence shown here is derived from an EMBL/GenBank/DDBJ whole genome shotgun (WGS) entry which is preliminary data.</text>
</comment>
<keyword evidence="8" id="KW-0653">Protein transport</keyword>
<dbReference type="RefSeq" id="WP_146523925.1">
    <property type="nucleotide sequence ID" value="NZ_SJPV01000001.1"/>
</dbReference>
<keyword evidence="12" id="KW-0969">Cilium</keyword>
<keyword evidence="5" id="KW-1003">Cell membrane</keyword>
<evidence type="ECO:0000256" key="2">
    <source>
        <dbReference type="ARBA" id="ARBA00010004"/>
    </source>
</evidence>
<keyword evidence="9" id="KW-0472">Membrane</keyword>
<dbReference type="InterPro" id="IPR053716">
    <property type="entry name" value="Flag_assembly_chemotaxis_eff"/>
</dbReference>
<keyword evidence="12" id="KW-0282">Flagellum</keyword>